<evidence type="ECO:0000313" key="3">
    <source>
        <dbReference type="Proteomes" id="UP000009175"/>
    </source>
</evidence>
<name>A1S756_SHEAM</name>
<feature type="signal peptide" evidence="1">
    <location>
        <begin position="1"/>
        <end position="44"/>
    </location>
</feature>
<accession>A1S756</accession>
<dbReference type="HOGENOM" id="CLU_908594_0_0_6"/>
<dbReference type="DNASU" id="4604257"/>
<organism evidence="2 3">
    <name type="scientific">Shewanella amazonensis (strain ATCC BAA-1098 / SB2B)</name>
    <dbReference type="NCBI Taxonomy" id="326297"/>
    <lineage>
        <taxon>Bacteria</taxon>
        <taxon>Pseudomonadati</taxon>
        <taxon>Pseudomonadota</taxon>
        <taxon>Gammaproteobacteria</taxon>
        <taxon>Alteromonadales</taxon>
        <taxon>Shewanellaceae</taxon>
        <taxon>Shewanella</taxon>
    </lineage>
</organism>
<reference evidence="2 3" key="1">
    <citation type="submission" date="2006-12" db="EMBL/GenBank/DDBJ databases">
        <title>Complete sequence of Shewanella amazonensis SB2B.</title>
        <authorList>
            <consortium name="US DOE Joint Genome Institute"/>
            <person name="Copeland A."/>
            <person name="Lucas S."/>
            <person name="Lapidus A."/>
            <person name="Barry K."/>
            <person name="Detter J.C."/>
            <person name="Glavina del Rio T."/>
            <person name="Hammon N."/>
            <person name="Israni S."/>
            <person name="Dalin E."/>
            <person name="Tice H."/>
            <person name="Pitluck S."/>
            <person name="Munk A.C."/>
            <person name="Brettin T."/>
            <person name="Bruce D."/>
            <person name="Han C."/>
            <person name="Tapia R."/>
            <person name="Gilna P."/>
            <person name="Schmutz J."/>
            <person name="Larimer F."/>
            <person name="Land M."/>
            <person name="Hauser L."/>
            <person name="Kyrpides N."/>
            <person name="Mikhailova N."/>
            <person name="Fredrickson J."/>
            <person name="Richardson P."/>
        </authorList>
    </citation>
    <scope>NUCLEOTIDE SEQUENCE [LARGE SCALE GENOMIC DNA]</scope>
    <source>
        <strain evidence="3">ATCC BAA-1098 / SB2B</strain>
    </source>
</reference>
<dbReference type="EMBL" id="CP000507">
    <property type="protein sequence ID" value="ABM00213.1"/>
    <property type="molecule type" value="Genomic_DNA"/>
</dbReference>
<dbReference type="Pfam" id="PF10978">
    <property type="entry name" value="DUF2785"/>
    <property type="match status" value="1"/>
</dbReference>
<protein>
    <recommendedName>
        <fullName evidence="4">DUF2785 domain-containing protein</fullName>
    </recommendedName>
</protein>
<dbReference type="InterPro" id="IPR021247">
    <property type="entry name" value="DUF2785"/>
</dbReference>
<keyword evidence="1" id="KW-0732">Signal</keyword>
<dbReference type="AlphaFoldDB" id="A1S756"/>
<sequence>MKSTDKHAASQVATVTQKSFTQGMTALILTSALSVLAFSSSVQATVQNAQLSQQHAPCVDNKWPKSRLLSLAGSQFEMTDADRNDMVMRLISCLADTDPELRDAVAFSGLSHWLRANDLTNETVKSLYTKLSGDVRKRKDDPNGVYLPFAILTLSEVARVDRVSPFFEPAERDALSKLAADTMAGIQDYRGFDETIGWRHQVAHSADLLLQLVLNPALSSDDIMELVTSIQHQLSPAGHFYVYGEPERLARPVLYAMLRDDIPDSFWHSQLARWSTPVHIEGWDKAFSSNAGLAERHNRRAFFSALLLGISGSKQPRLLALQPAIQAAMKKLP</sequence>
<dbReference type="eggNOG" id="ENOG5030DU7">
    <property type="taxonomic scope" value="Bacteria"/>
</dbReference>
<proteinExistence type="predicted"/>
<feature type="chain" id="PRO_5002636832" description="DUF2785 domain-containing protein" evidence="1">
    <location>
        <begin position="45"/>
        <end position="333"/>
    </location>
</feature>
<evidence type="ECO:0000313" key="2">
    <source>
        <dbReference type="EMBL" id="ABM00213.1"/>
    </source>
</evidence>
<dbReference type="Proteomes" id="UP000009175">
    <property type="component" value="Chromosome"/>
</dbReference>
<evidence type="ECO:0000256" key="1">
    <source>
        <dbReference type="SAM" id="SignalP"/>
    </source>
</evidence>
<gene>
    <name evidence="2" type="ordered locus">Sama_2007</name>
</gene>
<keyword evidence="3" id="KW-1185">Reference proteome</keyword>
<dbReference type="KEGG" id="saz:Sama_2007"/>
<dbReference type="OrthoDB" id="7619731at2"/>
<dbReference type="STRING" id="326297.Sama_2007"/>
<evidence type="ECO:0008006" key="4">
    <source>
        <dbReference type="Google" id="ProtNLM"/>
    </source>
</evidence>